<reference evidence="2 3" key="1">
    <citation type="journal article" date="2019" name="Commun. Biol.">
        <title>The bagworm genome reveals a unique fibroin gene that provides high tensile strength.</title>
        <authorList>
            <person name="Kono N."/>
            <person name="Nakamura H."/>
            <person name="Ohtoshi R."/>
            <person name="Tomita M."/>
            <person name="Numata K."/>
            <person name="Arakawa K."/>
        </authorList>
    </citation>
    <scope>NUCLEOTIDE SEQUENCE [LARGE SCALE GENOMIC DNA]</scope>
</reference>
<feature type="region of interest" description="Disordered" evidence="1">
    <location>
        <begin position="94"/>
        <end position="123"/>
    </location>
</feature>
<accession>A0A4C1ZM24</accession>
<comment type="caution">
    <text evidence="2">The sequence shown here is derived from an EMBL/GenBank/DDBJ whole genome shotgun (WGS) entry which is preliminary data.</text>
</comment>
<sequence>MLTNVFPQSFTLKRLGLKPSVLAQCRWGPLVTVFTSVFEDNVPKSVTTVLLLPIRLFITNVKTTARARRPSVGTRRNPVRGGRLMDSALSARRLPAGRSGGQKNGHYRGRQVPSRVAAAAPAPPPGRRAAVRFAIKRCYWSAGLLNGATAATPPGAADVDITKQLGS</sequence>
<dbReference type="Proteomes" id="UP000299102">
    <property type="component" value="Unassembled WGS sequence"/>
</dbReference>
<organism evidence="2 3">
    <name type="scientific">Eumeta variegata</name>
    <name type="common">Bagworm moth</name>
    <name type="synonym">Eumeta japonica</name>
    <dbReference type="NCBI Taxonomy" id="151549"/>
    <lineage>
        <taxon>Eukaryota</taxon>
        <taxon>Metazoa</taxon>
        <taxon>Ecdysozoa</taxon>
        <taxon>Arthropoda</taxon>
        <taxon>Hexapoda</taxon>
        <taxon>Insecta</taxon>
        <taxon>Pterygota</taxon>
        <taxon>Neoptera</taxon>
        <taxon>Endopterygota</taxon>
        <taxon>Lepidoptera</taxon>
        <taxon>Glossata</taxon>
        <taxon>Ditrysia</taxon>
        <taxon>Tineoidea</taxon>
        <taxon>Psychidae</taxon>
        <taxon>Oiketicinae</taxon>
        <taxon>Eumeta</taxon>
    </lineage>
</organism>
<evidence type="ECO:0000313" key="3">
    <source>
        <dbReference type="Proteomes" id="UP000299102"/>
    </source>
</evidence>
<evidence type="ECO:0000256" key="1">
    <source>
        <dbReference type="SAM" id="MobiDB-lite"/>
    </source>
</evidence>
<keyword evidence="3" id="KW-1185">Reference proteome</keyword>
<dbReference type="EMBL" id="BGZK01001966">
    <property type="protein sequence ID" value="GBP88940.1"/>
    <property type="molecule type" value="Genomic_DNA"/>
</dbReference>
<protein>
    <submittedName>
        <fullName evidence="2">Uncharacterized protein</fullName>
    </submittedName>
</protein>
<evidence type="ECO:0000313" key="2">
    <source>
        <dbReference type="EMBL" id="GBP88940.1"/>
    </source>
</evidence>
<dbReference type="AlphaFoldDB" id="A0A4C1ZM24"/>
<feature type="compositionally biased region" description="Low complexity" evidence="1">
    <location>
        <begin position="110"/>
        <end position="120"/>
    </location>
</feature>
<proteinExistence type="predicted"/>
<gene>
    <name evidence="2" type="ORF">EVAR_64360_1</name>
</gene>
<name>A0A4C1ZM24_EUMVA</name>